<dbReference type="AlphaFoldDB" id="A0A510DXT7"/>
<keyword evidence="1" id="KW-0472">Membrane</keyword>
<dbReference type="KEGG" id="step:IC006_2357"/>
<name>A0A510DXT7_9CREN</name>
<feature type="transmembrane region" description="Helical" evidence="1">
    <location>
        <begin position="148"/>
        <end position="171"/>
    </location>
</feature>
<evidence type="ECO:0000256" key="1">
    <source>
        <dbReference type="SAM" id="Phobius"/>
    </source>
</evidence>
<keyword evidence="1" id="KW-0812">Transmembrane</keyword>
<protein>
    <submittedName>
        <fullName evidence="2">Uncharacterized protein</fullName>
    </submittedName>
</protein>
<dbReference type="Proteomes" id="UP000322983">
    <property type="component" value="Chromosome"/>
</dbReference>
<dbReference type="RefSeq" id="WP_054846893.1">
    <property type="nucleotide sequence ID" value="NZ_AP018929.1"/>
</dbReference>
<feature type="transmembrane region" description="Helical" evidence="1">
    <location>
        <begin position="112"/>
        <end position="133"/>
    </location>
</feature>
<keyword evidence="1" id="KW-1133">Transmembrane helix</keyword>
<keyword evidence="3" id="KW-1185">Reference proteome</keyword>
<reference evidence="2 3" key="1">
    <citation type="journal article" date="2020" name="Int. J. Syst. Evol. Microbiol.">
        <title>Sulfuracidifex tepidarius gen. nov., sp. nov. and transfer of Sulfolobus metallicus Huber and Stetter 1992 to the genus Sulfuracidifex as Sulfuracidifex metallicus comb. nov.</title>
        <authorList>
            <person name="Itoh T."/>
            <person name="Miura T."/>
            <person name="Sakai H.D."/>
            <person name="Kato S."/>
            <person name="Ohkuma M."/>
            <person name="Takashina T."/>
        </authorList>
    </citation>
    <scope>NUCLEOTIDE SEQUENCE [LARGE SCALE GENOMIC DNA]</scope>
    <source>
        <strain evidence="2 3">IC-006</strain>
    </source>
</reference>
<proteinExistence type="predicted"/>
<dbReference type="OrthoDB" id="386600at2157"/>
<evidence type="ECO:0000313" key="2">
    <source>
        <dbReference type="EMBL" id="BBG25023.1"/>
    </source>
</evidence>
<gene>
    <name evidence="2" type="ORF">IC006_2357</name>
</gene>
<feature type="transmembrane region" description="Helical" evidence="1">
    <location>
        <begin position="35"/>
        <end position="68"/>
    </location>
</feature>
<evidence type="ECO:0000313" key="3">
    <source>
        <dbReference type="Proteomes" id="UP000322983"/>
    </source>
</evidence>
<organism evidence="2 3">
    <name type="scientific">Sulfuracidifex tepidarius</name>
    <dbReference type="NCBI Taxonomy" id="1294262"/>
    <lineage>
        <taxon>Archaea</taxon>
        <taxon>Thermoproteota</taxon>
        <taxon>Thermoprotei</taxon>
        <taxon>Sulfolobales</taxon>
        <taxon>Sulfolobaceae</taxon>
        <taxon>Sulfuracidifex</taxon>
    </lineage>
</organism>
<dbReference type="EMBL" id="AP018929">
    <property type="protein sequence ID" value="BBG25023.1"/>
    <property type="molecule type" value="Genomic_DNA"/>
</dbReference>
<accession>A0A510DXT7</accession>
<sequence length="178" mass="20464">MARLREYLIGWLRTVSGLDEKSFPLGIKNINIKELLVIFPLIMIAIALAFRDIMVSFAASVPVIFIILYEEKSMDEFQYVYYFIKFYLRDLMKPSEKKAEKKTEVLPMLGKYIDLILTVVGAMFLLISVQSFVRITELQAVSLTPMQLWFTIASFGIGTGLLSAQVVYFVIKKIKKEK</sequence>
<dbReference type="GeneID" id="41716081"/>